<organism evidence="6 7">
    <name type="scientific">Flavobacterium pisciphilum</name>
    <dbReference type="NCBI Taxonomy" id="2893755"/>
    <lineage>
        <taxon>Bacteria</taxon>
        <taxon>Pseudomonadati</taxon>
        <taxon>Bacteroidota</taxon>
        <taxon>Flavobacteriia</taxon>
        <taxon>Flavobacteriales</taxon>
        <taxon>Flavobacteriaceae</taxon>
        <taxon>Flavobacterium</taxon>
    </lineage>
</organism>
<dbReference type="InterPro" id="IPR058792">
    <property type="entry name" value="Beta-barrel_RND_2"/>
</dbReference>
<dbReference type="PANTHER" id="PTHR30469:SF36">
    <property type="entry name" value="BLL3903 PROTEIN"/>
    <property type="match status" value="1"/>
</dbReference>
<dbReference type="InterPro" id="IPR058624">
    <property type="entry name" value="MdtA-like_HH"/>
</dbReference>
<sequence length="356" mass="39036">MTYNKYTTRRFGVLIPLFSVLLIACENKEQKTAPANSTAKVDVPKLPVDIIIANEQELNQEEAIVGTMLPYREVTIMSELSQKITKVAFKEGSYVSQGAILYTLNNADIKSRLKQIGAELKLARLDKDRLGNLLKTETVKQQEYDEGLMRLHSLEAQKEFLDVELAKTVIRAPFSGKIGISKVHEGAYVSPNMQLVTLQDQNRIKINFSVPERYLSLIKTGNQIKFNTELSDQQHSATISATEPGLDTSRSLQVQAISNNTNGQFRAGLSAKVYFPITSKGSSGVMIPTEALIPGEKGYTVFVIKNGLAKALAVTISNRTETNAIITSGVKTGDRIIISNTLRLGDGTPVTAVTSK</sequence>
<dbReference type="EMBL" id="JAJJMO010000001">
    <property type="protein sequence ID" value="MCC9070559.1"/>
    <property type="molecule type" value="Genomic_DNA"/>
</dbReference>
<keyword evidence="7" id="KW-1185">Reference proteome</keyword>
<evidence type="ECO:0000313" key="6">
    <source>
        <dbReference type="EMBL" id="MCC9070559.1"/>
    </source>
</evidence>
<protein>
    <submittedName>
        <fullName evidence="6">Efflux RND transporter periplasmic adaptor subunit</fullName>
    </submittedName>
</protein>
<evidence type="ECO:0000259" key="4">
    <source>
        <dbReference type="Pfam" id="PF25954"/>
    </source>
</evidence>
<evidence type="ECO:0000259" key="3">
    <source>
        <dbReference type="Pfam" id="PF25917"/>
    </source>
</evidence>
<evidence type="ECO:0000256" key="1">
    <source>
        <dbReference type="ARBA" id="ARBA00009477"/>
    </source>
</evidence>
<gene>
    <name evidence="6" type="ORF">LNQ49_02955</name>
</gene>
<dbReference type="Pfam" id="PF25954">
    <property type="entry name" value="Beta-barrel_RND_2"/>
    <property type="match status" value="1"/>
</dbReference>
<name>A0ABS8MP68_9FLAO</name>
<feature type="domain" description="CusB-like beta-barrel" evidence="4">
    <location>
        <begin position="206"/>
        <end position="274"/>
    </location>
</feature>
<feature type="domain" description="Multidrug resistance protein MdtA-like alpha-helical hairpin" evidence="2">
    <location>
        <begin position="107"/>
        <end position="157"/>
    </location>
</feature>
<dbReference type="Proteomes" id="UP001430919">
    <property type="component" value="Unassembled WGS sequence"/>
</dbReference>
<accession>A0ABS8MP68</accession>
<dbReference type="NCBIfam" id="TIGR01730">
    <property type="entry name" value="RND_mfp"/>
    <property type="match status" value="1"/>
</dbReference>
<comment type="similarity">
    <text evidence="1">Belongs to the membrane fusion protein (MFP) (TC 8.A.1) family.</text>
</comment>
<dbReference type="Pfam" id="PF25917">
    <property type="entry name" value="BSH_RND"/>
    <property type="match status" value="1"/>
</dbReference>
<dbReference type="Gene3D" id="2.40.50.100">
    <property type="match status" value="1"/>
</dbReference>
<dbReference type="RefSeq" id="WP_229987291.1">
    <property type="nucleotide sequence ID" value="NZ_JAJJMO010000001.1"/>
</dbReference>
<reference evidence="6" key="1">
    <citation type="submission" date="2021-11" db="EMBL/GenBank/DDBJ databases">
        <title>Description of novel Flavobacterium species.</title>
        <authorList>
            <person name="Saticioglu I.B."/>
            <person name="Ay H."/>
            <person name="Altun S."/>
            <person name="Duman M."/>
        </authorList>
    </citation>
    <scope>NUCLEOTIDE SEQUENCE</scope>
    <source>
        <strain evidence="6">F-65</strain>
    </source>
</reference>
<dbReference type="SUPFAM" id="SSF111369">
    <property type="entry name" value="HlyD-like secretion proteins"/>
    <property type="match status" value="1"/>
</dbReference>
<dbReference type="InterPro" id="IPR058637">
    <property type="entry name" value="YknX-like_C"/>
</dbReference>
<evidence type="ECO:0000259" key="2">
    <source>
        <dbReference type="Pfam" id="PF25876"/>
    </source>
</evidence>
<dbReference type="PANTHER" id="PTHR30469">
    <property type="entry name" value="MULTIDRUG RESISTANCE PROTEIN MDTA"/>
    <property type="match status" value="1"/>
</dbReference>
<dbReference type="InterPro" id="IPR058625">
    <property type="entry name" value="MdtA-like_BSH"/>
</dbReference>
<dbReference type="InterPro" id="IPR006143">
    <property type="entry name" value="RND_pump_MFP"/>
</dbReference>
<proteinExistence type="inferred from homology"/>
<evidence type="ECO:0000313" key="7">
    <source>
        <dbReference type="Proteomes" id="UP001430919"/>
    </source>
</evidence>
<feature type="domain" description="YknX-like C-terminal permuted SH3-like" evidence="5">
    <location>
        <begin position="285"/>
        <end position="351"/>
    </location>
</feature>
<dbReference type="PROSITE" id="PS51257">
    <property type="entry name" value="PROKAR_LIPOPROTEIN"/>
    <property type="match status" value="1"/>
</dbReference>
<dbReference type="Pfam" id="PF25876">
    <property type="entry name" value="HH_MFP_RND"/>
    <property type="match status" value="1"/>
</dbReference>
<dbReference type="Gene3D" id="2.40.30.170">
    <property type="match status" value="1"/>
</dbReference>
<evidence type="ECO:0000259" key="5">
    <source>
        <dbReference type="Pfam" id="PF25989"/>
    </source>
</evidence>
<comment type="caution">
    <text evidence="6">The sequence shown here is derived from an EMBL/GenBank/DDBJ whole genome shotgun (WGS) entry which is preliminary data.</text>
</comment>
<feature type="domain" description="Multidrug resistance protein MdtA-like barrel-sandwich hybrid" evidence="3">
    <location>
        <begin position="72"/>
        <end position="194"/>
    </location>
</feature>
<dbReference type="Gene3D" id="1.10.287.470">
    <property type="entry name" value="Helix hairpin bin"/>
    <property type="match status" value="1"/>
</dbReference>
<dbReference type="Gene3D" id="2.40.420.20">
    <property type="match status" value="1"/>
</dbReference>
<dbReference type="Pfam" id="PF25989">
    <property type="entry name" value="YknX_C"/>
    <property type="match status" value="1"/>
</dbReference>